<keyword evidence="1" id="KW-0645">Protease</keyword>
<dbReference type="SUPFAM" id="SSF102712">
    <property type="entry name" value="JAB1/MPN domain"/>
    <property type="match status" value="1"/>
</dbReference>
<reference evidence="9 10" key="1">
    <citation type="submission" date="2020-09" db="EMBL/GenBank/DDBJ databases">
        <title>Novel species of Mucilaginibacter isolated from a glacier on the Tibetan Plateau.</title>
        <authorList>
            <person name="Liu Q."/>
            <person name="Xin Y.-H."/>
        </authorList>
    </citation>
    <scope>NUCLEOTIDE SEQUENCE [LARGE SCALE GENOMIC DNA]</scope>
    <source>
        <strain evidence="9 10">ZT4R22</strain>
    </source>
</reference>
<evidence type="ECO:0000313" key="10">
    <source>
        <dbReference type="Proteomes" id="UP000606600"/>
    </source>
</evidence>
<organism evidence="9 10">
    <name type="scientific">Mucilaginibacter pankratovii</name>
    <dbReference type="NCBI Taxonomy" id="2772110"/>
    <lineage>
        <taxon>Bacteria</taxon>
        <taxon>Pseudomonadati</taxon>
        <taxon>Bacteroidota</taxon>
        <taxon>Sphingobacteriia</taxon>
        <taxon>Sphingobacteriales</taxon>
        <taxon>Sphingobacteriaceae</taxon>
        <taxon>Mucilaginibacter</taxon>
    </lineage>
</organism>
<dbReference type="InterPro" id="IPR010994">
    <property type="entry name" value="RuvA_2-like"/>
</dbReference>
<dbReference type="Pfam" id="PF04002">
    <property type="entry name" value="RadC"/>
    <property type="match status" value="1"/>
</dbReference>
<dbReference type="InterPro" id="IPR001405">
    <property type="entry name" value="UPF0758"/>
</dbReference>
<evidence type="ECO:0000256" key="5">
    <source>
        <dbReference type="ARBA" id="ARBA00023049"/>
    </source>
</evidence>
<proteinExistence type="inferred from homology"/>
<keyword evidence="4" id="KW-0862">Zinc</keyword>
<feature type="transmembrane region" description="Helical" evidence="7">
    <location>
        <begin position="12"/>
        <end position="31"/>
    </location>
</feature>
<comment type="caution">
    <text evidence="9">The sequence shown here is derived from an EMBL/GenBank/DDBJ whole genome shotgun (WGS) entry which is preliminary data.</text>
</comment>
<sequence length="270" mass="30262">MVTKSTFIAVPFKGRSGALFPFFFVAIYFYFRLTKATPLEEYGNNLSIKSWAEEDRPREKLSGQGRRALTDAELIAILIGSGSRNETAVELSKRILHHYENDLNKLGKASISELSKFKGIGEAKAISIIAALEIGRRRGETETKAPETLTCSRDIYNVMRRHLMDLNHEEFWIILVSRSSKVIGKELISKGGLNGTVADPRIIYHVAIQHQASSIVLIHNHPSGNLKPSREDIFLTKKMVEAGRLLDINVLDHVIMTDNGYFSFGDEGML</sequence>
<dbReference type="InterPro" id="IPR020891">
    <property type="entry name" value="UPF0758_CS"/>
</dbReference>
<dbReference type="PROSITE" id="PS01302">
    <property type="entry name" value="UPF0758"/>
    <property type="match status" value="1"/>
</dbReference>
<dbReference type="PROSITE" id="PS50249">
    <property type="entry name" value="MPN"/>
    <property type="match status" value="1"/>
</dbReference>
<evidence type="ECO:0000259" key="8">
    <source>
        <dbReference type="PROSITE" id="PS50249"/>
    </source>
</evidence>
<evidence type="ECO:0000313" key="9">
    <source>
        <dbReference type="EMBL" id="MBD1364189.1"/>
    </source>
</evidence>
<dbReference type="InterPro" id="IPR046778">
    <property type="entry name" value="UPF0758_N"/>
</dbReference>
<evidence type="ECO:0000256" key="4">
    <source>
        <dbReference type="ARBA" id="ARBA00022833"/>
    </source>
</evidence>
<evidence type="ECO:0000256" key="1">
    <source>
        <dbReference type="ARBA" id="ARBA00022670"/>
    </source>
</evidence>
<dbReference type="EMBL" id="JACWMY010000004">
    <property type="protein sequence ID" value="MBD1364189.1"/>
    <property type="molecule type" value="Genomic_DNA"/>
</dbReference>
<evidence type="ECO:0000256" key="2">
    <source>
        <dbReference type="ARBA" id="ARBA00022723"/>
    </source>
</evidence>
<keyword evidence="10" id="KW-1185">Reference proteome</keyword>
<dbReference type="PANTHER" id="PTHR30471">
    <property type="entry name" value="DNA REPAIR PROTEIN RADC"/>
    <property type="match status" value="1"/>
</dbReference>
<dbReference type="NCBIfam" id="TIGR00608">
    <property type="entry name" value="radc"/>
    <property type="match status" value="1"/>
</dbReference>
<accession>A0ABR7WS35</accession>
<dbReference type="CDD" id="cd08071">
    <property type="entry name" value="MPN_DUF2466"/>
    <property type="match status" value="1"/>
</dbReference>
<comment type="similarity">
    <text evidence="6">Belongs to the UPF0758 family.</text>
</comment>
<keyword evidence="3" id="KW-0378">Hydrolase</keyword>
<keyword evidence="2" id="KW-0479">Metal-binding</keyword>
<dbReference type="InterPro" id="IPR037518">
    <property type="entry name" value="MPN"/>
</dbReference>
<dbReference type="PANTHER" id="PTHR30471:SF3">
    <property type="entry name" value="UPF0758 PROTEIN YEES-RELATED"/>
    <property type="match status" value="1"/>
</dbReference>
<keyword evidence="5" id="KW-0482">Metalloprotease</keyword>
<evidence type="ECO:0000256" key="6">
    <source>
        <dbReference type="RuleBase" id="RU003797"/>
    </source>
</evidence>
<dbReference type="NCBIfam" id="NF000642">
    <property type="entry name" value="PRK00024.1"/>
    <property type="match status" value="1"/>
</dbReference>
<gene>
    <name evidence="9" type="primary">radC</name>
    <name evidence="9" type="ORF">IDJ77_10245</name>
</gene>
<evidence type="ECO:0000256" key="7">
    <source>
        <dbReference type="SAM" id="Phobius"/>
    </source>
</evidence>
<dbReference type="Gene3D" id="1.10.150.20">
    <property type="entry name" value="5' to 3' exonuclease, C-terminal subdomain"/>
    <property type="match status" value="1"/>
</dbReference>
<name>A0ABR7WS35_9SPHI</name>
<keyword evidence="7" id="KW-0812">Transmembrane</keyword>
<dbReference type="SUPFAM" id="SSF47781">
    <property type="entry name" value="RuvA domain 2-like"/>
    <property type="match status" value="1"/>
</dbReference>
<keyword evidence="7" id="KW-0472">Membrane</keyword>
<dbReference type="Gene3D" id="3.40.140.10">
    <property type="entry name" value="Cytidine Deaminase, domain 2"/>
    <property type="match status" value="1"/>
</dbReference>
<protein>
    <submittedName>
        <fullName evidence="9">DNA repair protein RadC</fullName>
    </submittedName>
</protein>
<keyword evidence="7" id="KW-1133">Transmembrane helix</keyword>
<dbReference type="Pfam" id="PF20582">
    <property type="entry name" value="UPF0758_N"/>
    <property type="match status" value="1"/>
</dbReference>
<dbReference type="Proteomes" id="UP000606600">
    <property type="component" value="Unassembled WGS sequence"/>
</dbReference>
<evidence type="ECO:0000256" key="3">
    <source>
        <dbReference type="ARBA" id="ARBA00022801"/>
    </source>
</evidence>
<dbReference type="InterPro" id="IPR025657">
    <property type="entry name" value="RadC_JAB"/>
</dbReference>
<feature type="domain" description="MPN" evidence="8">
    <location>
        <begin position="148"/>
        <end position="270"/>
    </location>
</feature>